<evidence type="ECO:0000256" key="2">
    <source>
        <dbReference type="ARBA" id="ARBA00022741"/>
    </source>
</evidence>
<evidence type="ECO:0000256" key="11">
    <source>
        <dbReference type="HAMAP-Rule" id="MF_01487"/>
    </source>
</evidence>
<dbReference type="InterPro" id="IPR041851">
    <property type="entry name" value="RecD_N_sf"/>
</dbReference>
<dbReference type="Pfam" id="PF21185">
    <property type="entry name" value="RecD_N"/>
    <property type="match status" value="1"/>
</dbReference>
<accession>A0A1G5ABZ8</accession>
<keyword evidence="9 11" id="KW-0234">DNA repair</keyword>
<dbReference type="Gene3D" id="1.10.10.1020">
    <property type="entry name" value="RecBCD complex, subunit RecD, N-terminal domain"/>
    <property type="match status" value="1"/>
</dbReference>
<dbReference type="InterPro" id="IPR027785">
    <property type="entry name" value="UvrD-like_helicase_C"/>
</dbReference>
<keyword evidence="4 11" id="KW-0378">Hydrolase</keyword>
<dbReference type="InterPro" id="IPR003593">
    <property type="entry name" value="AAA+_ATPase"/>
</dbReference>
<dbReference type="Proteomes" id="UP000199588">
    <property type="component" value="Unassembled WGS sequence"/>
</dbReference>
<dbReference type="GO" id="GO:0004386">
    <property type="term" value="F:helicase activity"/>
    <property type="evidence" value="ECO:0007669"/>
    <property type="project" value="UniProtKB-KW"/>
</dbReference>
<dbReference type="Pfam" id="PF13245">
    <property type="entry name" value="AAA_19"/>
    <property type="match status" value="1"/>
</dbReference>
<evidence type="ECO:0000256" key="7">
    <source>
        <dbReference type="ARBA" id="ARBA00022840"/>
    </source>
</evidence>
<dbReference type="SUPFAM" id="SSF52540">
    <property type="entry name" value="P-loop containing nucleoside triphosphate hydrolases"/>
    <property type="match status" value="2"/>
</dbReference>
<dbReference type="PANTHER" id="PTHR43788:SF6">
    <property type="entry name" value="DNA HELICASE B"/>
    <property type="match status" value="1"/>
</dbReference>
<dbReference type="CDD" id="cd17933">
    <property type="entry name" value="DEXSc_RecD-like"/>
    <property type="match status" value="1"/>
</dbReference>
<gene>
    <name evidence="11" type="primary">recD</name>
    <name evidence="13" type="ORF">SAMN02910354_00129</name>
</gene>
<evidence type="ECO:0000259" key="12">
    <source>
        <dbReference type="SMART" id="SM00382"/>
    </source>
</evidence>
<dbReference type="NCBIfam" id="TIGR01447">
    <property type="entry name" value="recD"/>
    <property type="match status" value="1"/>
</dbReference>
<comment type="caution">
    <text evidence="13">The sequence shown here is derived from an EMBL/GenBank/DDBJ whole genome shotgun (WGS) entry which is preliminary data.</text>
</comment>
<keyword evidence="3 11" id="KW-0227">DNA damage</keyword>
<evidence type="ECO:0000256" key="4">
    <source>
        <dbReference type="ARBA" id="ARBA00022801"/>
    </source>
</evidence>
<dbReference type="Pfam" id="PF13538">
    <property type="entry name" value="UvrD_C_2"/>
    <property type="match status" value="1"/>
</dbReference>
<evidence type="ECO:0000313" key="14">
    <source>
        <dbReference type="Proteomes" id="UP000199588"/>
    </source>
</evidence>
<evidence type="ECO:0000256" key="1">
    <source>
        <dbReference type="ARBA" id="ARBA00022722"/>
    </source>
</evidence>
<evidence type="ECO:0000256" key="6">
    <source>
        <dbReference type="ARBA" id="ARBA00022839"/>
    </source>
</evidence>
<dbReference type="InterPro" id="IPR027417">
    <property type="entry name" value="P-loop_NTPase"/>
</dbReference>
<dbReference type="Gene3D" id="3.40.50.300">
    <property type="entry name" value="P-loop containing nucleotide triphosphate hydrolases"/>
    <property type="match status" value="3"/>
</dbReference>
<evidence type="ECO:0000256" key="3">
    <source>
        <dbReference type="ARBA" id="ARBA00022763"/>
    </source>
</evidence>
<feature type="domain" description="AAA+ ATPase" evidence="12">
    <location>
        <begin position="186"/>
        <end position="379"/>
    </location>
</feature>
<dbReference type="InterPro" id="IPR006344">
    <property type="entry name" value="RecD"/>
</dbReference>
<protein>
    <recommendedName>
        <fullName evidence="11">RecBCD enzyme subunit RecD</fullName>
        <ecNumber evidence="11">5.6.2.3</ecNumber>
    </recommendedName>
    <alternativeName>
        <fullName evidence="11">DNA 5'-3' helicase subunit RecD</fullName>
    </alternativeName>
    <alternativeName>
        <fullName evidence="11">Exonuclease V subunit RecD</fullName>
        <shortName evidence="11">ExoV subunit RecD</shortName>
    </alternativeName>
    <alternativeName>
        <fullName evidence="11">Helicase/nuclease RecBCD subunit RecD</fullName>
    </alternativeName>
</protein>
<dbReference type="PANTHER" id="PTHR43788">
    <property type="entry name" value="DNA2/NAM7 HELICASE FAMILY MEMBER"/>
    <property type="match status" value="1"/>
</dbReference>
<keyword evidence="7 11" id="KW-0067">ATP-binding</keyword>
<comment type="miscellaneous">
    <text evidence="11">In the RecBCD complex, RecB has a slow 3'-5' helicase, an exonuclease activity and loads RecA onto ssDNA, RecD has a fast 5'-3' helicase activity, while RecC stimulates the ATPase and processivity of the RecB helicase and contributes to recognition of the Chi site.</text>
</comment>
<name>A0A1G5ABZ8_9PAST</name>
<evidence type="ECO:0000313" key="13">
    <source>
        <dbReference type="EMBL" id="SCX75389.1"/>
    </source>
</evidence>
<keyword evidence="14" id="KW-1185">Reference proteome</keyword>
<comment type="catalytic activity">
    <reaction evidence="11">
        <text>ATP + H2O = ADP + phosphate + H(+)</text>
        <dbReference type="Rhea" id="RHEA:13065"/>
        <dbReference type="ChEBI" id="CHEBI:15377"/>
        <dbReference type="ChEBI" id="CHEBI:15378"/>
        <dbReference type="ChEBI" id="CHEBI:30616"/>
        <dbReference type="ChEBI" id="CHEBI:43474"/>
        <dbReference type="ChEBI" id="CHEBI:456216"/>
        <dbReference type="EC" id="5.6.2.3"/>
    </reaction>
</comment>
<organism evidence="13 14">
    <name type="scientific">Basfia succiniciproducens</name>
    <dbReference type="NCBI Taxonomy" id="653940"/>
    <lineage>
        <taxon>Bacteria</taxon>
        <taxon>Pseudomonadati</taxon>
        <taxon>Pseudomonadota</taxon>
        <taxon>Gammaproteobacteria</taxon>
        <taxon>Pasteurellales</taxon>
        <taxon>Pasteurellaceae</taxon>
        <taxon>Basfia</taxon>
    </lineage>
</organism>
<keyword evidence="5 11" id="KW-0347">Helicase</keyword>
<proteinExistence type="inferred from homology"/>
<dbReference type="EMBL" id="FMUQ01000002">
    <property type="protein sequence ID" value="SCX75389.1"/>
    <property type="molecule type" value="Genomic_DNA"/>
</dbReference>
<reference evidence="13 14" key="1">
    <citation type="submission" date="2016-10" db="EMBL/GenBank/DDBJ databases">
        <authorList>
            <person name="Varghese N."/>
            <person name="Submissions S."/>
        </authorList>
    </citation>
    <scope>NUCLEOTIDE SEQUENCE [LARGE SCALE GENOMIC DNA]</scope>
    <source>
        <strain evidence="13 14">DSM 22022</strain>
    </source>
</reference>
<keyword evidence="6 11" id="KW-0269">Exonuclease</keyword>
<comment type="subunit">
    <text evidence="11">Heterotrimer of RecB, RecC and RecD. All subunits contribute to DNA-binding.</text>
</comment>
<keyword evidence="10 11" id="KW-0413">Isomerase</keyword>
<sequence>MLEILAKLQQENVITAGDYHFAKMIAEKCEEGTDKSSRTKNNLTALLAALCNYSHQQGNTCLFLEEQIKSNLFGLAYRALEQDYLQQIDEKIGYLPVAQWQQILKSHIAFTTEPKTKIAPFVFQFNALYFYRVWQDEYLVASYLKSAVKNSKVLAEQPDTKIIHHLIGENTGLNQGQKIAIATALRQQFCLISGGPGTGKTYTVARLLVALQQLHQGKLQIKLAAPTGKAAARLTESIENALQQMTLSAKLKHCIPTEAMTIHRLLGGRSFKFNAQNPLPLDVLVIDEASMIDLALMSNLLQALPSHARLILLGDKDQLASVEAGAILGELGQFLEQGYSASFIDYLNRVTDSHLAFNSVQGDEIRDYLSHLTESRRFDEKSAIGHLAKAMNSAEIDRSLQLFSQLEDIEYVDFNRYFANGIQPESSAEYLAYCVNLVVERAVREYRDYLLEIETRSAKSELTEQDIEKIFAGFKKVRFLSALRLGELGVEKLNLSIAEGLRRQNLIQFKNSRDWYQGKPVMIIQNDANVGLCNGDIGLFIQGKVWFELGENHYRRISPSRIPSHETAFVMTVHKSQGSEFNHAFLVLPTENVPVLSRELVYTAVTRAKQRFTLFATDNIWKSAVRKQVKRQSGLGRLLIENI</sequence>
<evidence type="ECO:0000256" key="10">
    <source>
        <dbReference type="ARBA" id="ARBA00023235"/>
    </source>
</evidence>
<dbReference type="SMART" id="SM00382">
    <property type="entry name" value="AAA"/>
    <property type="match status" value="1"/>
</dbReference>
<keyword evidence="2 11" id="KW-0547">Nucleotide-binding</keyword>
<evidence type="ECO:0000256" key="9">
    <source>
        <dbReference type="ARBA" id="ARBA00023204"/>
    </source>
</evidence>
<dbReference type="InterPro" id="IPR050534">
    <property type="entry name" value="Coronavir_polyprotein_1ab"/>
</dbReference>
<dbReference type="InterPro" id="IPR049550">
    <property type="entry name" value="RecD_N"/>
</dbReference>
<comment type="similarity">
    <text evidence="11">Belongs to the RecD family.</text>
</comment>
<dbReference type="CDD" id="cd18809">
    <property type="entry name" value="SF1_C_RecD"/>
    <property type="match status" value="1"/>
</dbReference>
<dbReference type="EC" id="5.6.2.3" evidence="11"/>
<feature type="binding site" evidence="11">
    <location>
        <begin position="194"/>
        <end position="201"/>
    </location>
    <ligand>
        <name>ATP</name>
        <dbReference type="ChEBI" id="CHEBI:30616"/>
    </ligand>
</feature>
<comment type="function">
    <text evidence="11">A helicase/nuclease that prepares dsDNA breaks (DSB) for recombinational DNA repair. Binds to DSBs and unwinds DNA via a highly rapid and processive ATP-dependent bidirectional helicase activity. Unwinds dsDNA until it encounters a Chi (crossover hotspot instigator) sequence from the 3' direction. Cuts ssDNA a few nucleotides 3' to the Chi site. The properties and activities of the enzyme are changed at Chi. The Chi-altered holoenzyme produces a long 3'-ssDNA overhang and facilitates RecA-binding to the ssDNA for homologous DNA recombination and repair. Holoenzyme degrades any linearized DNA that is unable to undergo homologous recombination. In the holoenzyme this subunit has ssDNA-dependent ATPase and 5'-3' helicase activity. When added to pre-assembled RecBC greatly stimulates nuclease activity and augments holoenzyme processivity. Negatively regulates the RecA-loading ability of RecBCD.</text>
</comment>
<evidence type="ECO:0000256" key="5">
    <source>
        <dbReference type="ARBA" id="ARBA00022806"/>
    </source>
</evidence>
<dbReference type="RefSeq" id="WP_090653662.1">
    <property type="nucleotide sequence ID" value="NZ_CP015031.1"/>
</dbReference>
<keyword evidence="1 11" id="KW-0540">Nuclease</keyword>
<keyword evidence="8 11" id="KW-0238">DNA-binding</keyword>
<dbReference type="HAMAP" id="MF_01487">
    <property type="entry name" value="RecD"/>
    <property type="match status" value="1"/>
</dbReference>
<evidence type="ECO:0000256" key="8">
    <source>
        <dbReference type="ARBA" id="ARBA00023125"/>
    </source>
</evidence>